<proteinExistence type="predicted"/>
<evidence type="ECO:0008006" key="3">
    <source>
        <dbReference type="Google" id="ProtNLM"/>
    </source>
</evidence>
<evidence type="ECO:0000313" key="2">
    <source>
        <dbReference type="Proteomes" id="UP000053791"/>
    </source>
</evidence>
<dbReference type="AlphaFoldDB" id="A0A0X3UAP3"/>
<comment type="caution">
    <text evidence="1">The sequence shown here is derived from an EMBL/GenBank/DDBJ whole genome shotgun (WGS) entry which is preliminary data.</text>
</comment>
<gene>
    <name evidence="1" type="ORF">AVO45_18080</name>
</gene>
<name>A0A0X3UAP3_9RHOB</name>
<keyword evidence="2" id="KW-1185">Reference proteome</keyword>
<evidence type="ECO:0000313" key="1">
    <source>
        <dbReference type="EMBL" id="KUJ85158.1"/>
    </source>
</evidence>
<protein>
    <recommendedName>
        <fullName evidence="3">Recombinase domain-containing protein</fullName>
    </recommendedName>
</protein>
<organism evidence="1 2">
    <name type="scientific">Ruegeria marisrubri</name>
    <dbReference type="NCBI Taxonomy" id="1685379"/>
    <lineage>
        <taxon>Bacteria</taxon>
        <taxon>Pseudomonadati</taxon>
        <taxon>Pseudomonadota</taxon>
        <taxon>Alphaproteobacteria</taxon>
        <taxon>Rhodobacterales</taxon>
        <taxon>Roseobacteraceae</taxon>
        <taxon>Ruegeria</taxon>
    </lineage>
</organism>
<reference evidence="1 2" key="1">
    <citation type="submission" date="2015-12" db="EMBL/GenBank/DDBJ databases">
        <authorList>
            <person name="Shamseldin A."/>
            <person name="Moawad H."/>
            <person name="Abd El-Rahim W.M."/>
            <person name="Sadowsky M.J."/>
        </authorList>
    </citation>
    <scope>NUCLEOTIDE SEQUENCE [LARGE SCALE GENOMIC DNA]</scope>
    <source>
        <strain evidence="1 2">ZGT118</strain>
    </source>
</reference>
<sequence>MPANVYVGFYWTLPVPWAAFTTLSGDVDVAATESRTIRYQRDLVRRWVSDNNGTLVCEKVFIELQPDRASKWITGPLKEALDLCRDYGATLLYVHFQERHSSRPHSFLDGVLRDDRVNAIGLYPDPIMIDGEAFDPIDHFRGWRKANDERKEQKADLAHAINTQIHHLRETGASWSKVAEWLNSNGNRTLNGKPWTADNARKFTSG</sequence>
<dbReference type="STRING" id="1685379.AVO45_18080"/>
<dbReference type="Proteomes" id="UP000053791">
    <property type="component" value="Unassembled WGS sequence"/>
</dbReference>
<accession>A0A0X3UAP3</accession>
<dbReference type="EMBL" id="LQBQ01000004">
    <property type="protein sequence ID" value="KUJ85158.1"/>
    <property type="molecule type" value="Genomic_DNA"/>
</dbReference>